<dbReference type="AlphaFoldDB" id="A0A645BNX2"/>
<organism evidence="1">
    <name type="scientific">bioreactor metagenome</name>
    <dbReference type="NCBI Taxonomy" id="1076179"/>
    <lineage>
        <taxon>unclassified sequences</taxon>
        <taxon>metagenomes</taxon>
        <taxon>ecological metagenomes</taxon>
    </lineage>
</organism>
<accession>A0A645BNX2</accession>
<dbReference type="EMBL" id="VSSQ01021384">
    <property type="protein sequence ID" value="MPM66937.1"/>
    <property type="molecule type" value="Genomic_DNA"/>
</dbReference>
<evidence type="ECO:0000313" key="1">
    <source>
        <dbReference type="EMBL" id="MPM66937.1"/>
    </source>
</evidence>
<gene>
    <name evidence="1" type="ORF">SDC9_113851</name>
</gene>
<name>A0A645BNX2_9ZZZZ</name>
<sequence>MMLPPARPATDTFTAVALVLETVISAAPGATEAGGSIISTPVTFTLPGVPGSWAVARVPAVDTDAEKEPVAVLAAEELI</sequence>
<proteinExistence type="predicted"/>
<reference evidence="1" key="1">
    <citation type="submission" date="2019-08" db="EMBL/GenBank/DDBJ databases">
        <authorList>
            <person name="Kucharzyk K."/>
            <person name="Murdoch R.W."/>
            <person name="Higgins S."/>
            <person name="Loffler F."/>
        </authorList>
    </citation>
    <scope>NUCLEOTIDE SEQUENCE</scope>
</reference>
<protein>
    <submittedName>
        <fullName evidence="1">Uncharacterized protein</fullName>
    </submittedName>
</protein>
<comment type="caution">
    <text evidence="1">The sequence shown here is derived from an EMBL/GenBank/DDBJ whole genome shotgun (WGS) entry which is preliminary data.</text>
</comment>